<dbReference type="Proteomes" id="UP001161017">
    <property type="component" value="Unassembled WGS sequence"/>
</dbReference>
<organism evidence="1 2">
    <name type="scientific">Ramalina farinacea</name>
    <dbReference type="NCBI Taxonomy" id="258253"/>
    <lineage>
        <taxon>Eukaryota</taxon>
        <taxon>Fungi</taxon>
        <taxon>Dikarya</taxon>
        <taxon>Ascomycota</taxon>
        <taxon>Pezizomycotina</taxon>
        <taxon>Lecanoromycetes</taxon>
        <taxon>OSLEUM clade</taxon>
        <taxon>Lecanoromycetidae</taxon>
        <taxon>Lecanorales</taxon>
        <taxon>Lecanorineae</taxon>
        <taxon>Ramalinaceae</taxon>
        <taxon>Ramalina</taxon>
    </lineage>
</organism>
<evidence type="ECO:0000313" key="2">
    <source>
        <dbReference type="Proteomes" id="UP001161017"/>
    </source>
</evidence>
<proteinExistence type="predicted"/>
<reference evidence="1" key="1">
    <citation type="journal article" date="2023" name="Genome Biol. Evol.">
        <title>First Whole Genome Sequence and Flow Cytometry Genome Size Data for the Lichen-Forming Fungus Ramalina farinacea (Ascomycota).</title>
        <authorList>
            <person name="Llewellyn T."/>
            <person name="Mian S."/>
            <person name="Hill R."/>
            <person name="Leitch I.J."/>
            <person name="Gaya E."/>
        </authorList>
    </citation>
    <scope>NUCLEOTIDE SEQUENCE</scope>
    <source>
        <strain evidence="1">LIQ254RAFAR</strain>
    </source>
</reference>
<accession>A0AA43QRB9</accession>
<sequence>MILYQTLDFQLNNPNNYAYYASMVYMGCQTYPYLENRHSSQGKLRAREELLAMPEPIGYRLEGRQTTSTSTNASVVPLEPSQQYVTDDVPVESLGNIDLDGLAAKLRAAGYPPGYLNQ</sequence>
<gene>
    <name evidence="1" type="ORF">OHK93_001951</name>
</gene>
<comment type="caution">
    <text evidence="1">The sequence shown here is derived from an EMBL/GenBank/DDBJ whole genome shotgun (WGS) entry which is preliminary data.</text>
</comment>
<evidence type="ECO:0000313" key="1">
    <source>
        <dbReference type="EMBL" id="MDI1490747.1"/>
    </source>
</evidence>
<dbReference type="EMBL" id="JAPUFD010000012">
    <property type="protein sequence ID" value="MDI1490747.1"/>
    <property type="molecule type" value="Genomic_DNA"/>
</dbReference>
<name>A0AA43QRB9_9LECA</name>
<keyword evidence="2" id="KW-1185">Reference proteome</keyword>
<protein>
    <submittedName>
        <fullName evidence="1">Uncharacterized protein</fullName>
    </submittedName>
</protein>
<dbReference type="AlphaFoldDB" id="A0AA43QRB9"/>